<evidence type="ECO:0000313" key="10">
    <source>
        <dbReference type="EMBL" id="SCC81692.1"/>
    </source>
</evidence>
<dbReference type="InterPro" id="IPR010971">
    <property type="entry name" value="UbiH/COQ6"/>
</dbReference>
<dbReference type="NCBIfam" id="TIGR01988">
    <property type="entry name" value="Ubi-OHases"/>
    <property type="match status" value="1"/>
</dbReference>
<dbReference type="PRINTS" id="PR00420">
    <property type="entry name" value="RNGMNOXGNASE"/>
</dbReference>
<evidence type="ECO:0000313" key="9">
    <source>
        <dbReference type="EMBL" id="KPQ08664.1"/>
    </source>
</evidence>
<dbReference type="Proteomes" id="UP000050497">
    <property type="component" value="Unassembled WGS sequence"/>
</dbReference>
<evidence type="ECO:0000313" key="11">
    <source>
        <dbReference type="Proteomes" id="UP000050497"/>
    </source>
</evidence>
<dbReference type="Pfam" id="PF01494">
    <property type="entry name" value="FAD_binding_3"/>
    <property type="match status" value="1"/>
</dbReference>
<comment type="caution">
    <text evidence="9">The sequence shown here is derived from an EMBL/GenBank/DDBJ whole genome shotgun (WGS) entry which is preliminary data.</text>
</comment>
<dbReference type="PANTHER" id="PTHR43876">
    <property type="entry name" value="UBIQUINONE BIOSYNTHESIS MONOOXYGENASE COQ6, MITOCHONDRIAL"/>
    <property type="match status" value="1"/>
</dbReference>
<dbReference type="InterPro" id="IPR051205">
    <property type="entry name" value="UbiH/COQ6_monooxygenase"/>
</dbReference>
<dbReference type="GO" id="GO:0071949">
    <property type="term" value="F:FAD binding"/>
    <property type="evidence" value="ECO:0007669"/>
    <property type="project" value="InterPro"/>
</dbReference>
<keyword evidence="7" id="KW-0503">Monooxygenase</keyword>
<evidence type="ECO:0000256" key="3">
    <source>
        <dbReference type="ARBA" id="ARBA00005349"/>
    </source>
</evidence>
<proteinExistence type="inferred from homology"/>
<dbReference type="Proteomes" id="UP000182800">
    <property type="component" value="Unassembled WGS sequence"/>
</dbReference>
<dbReference type="SUPFAM" id="SSF51905">
    <property type="entry name" value="FAD/NAD(P)-binding domain"/>
    <property type="match status" value="1"/>
</dbReference>
<keyword evidence="4" id="KW-0285">Flavoprotein</keyword>
<evidence type="ECO:0000259" key="8">
    <source>
        <dbReference type="Pfam" id="PF01494"/>
    </source>
</evidence>
<accession>A0A0P7X2Q3</accession>
<evidence type="ECO:0000256" key="6">
    <source>
        <dbReference type="ARBA" id="ARBA00023002"/>
    </source>
</evidence>
<dbReference type="PATRIC" id="fig|1653334.4.peg.2771"/>
<evidence type="ECO:0000256" key="2">
    <source>
        <dbReference type="ARBA" id="ARBA00004749"/>
    </source>
</evidence>
<sequence>MESDASSLPFRNENHYVVNMSDRHYDICVVGAGAAGLAAALTFAREGYCVAVIGHAHAPRDGRTVALLDGSVHLMERLGIWEALAPHAAPLEIMRLIDDTDSLFRAPVVDFKCREIGLDAFGWNVENATLVQVLADAVQAQSEIASFSSMATGIGSQDTVTPGSHDQRITISLDDGSRIAASLVIAADGRNSPMRRAAGIRARSWAYPQAALTTILTHEREHRDISTEFHTRHGPFTLVPLPGRRSSLVWVTEPDKAAHLRHYEDAALARVIERQAHAILGKMVIDGPRGVVPMSGLAVDRFRADRLALIGEAAHAFPPIGAQGLNLGLRDVAALRDAVVGTDGGADPGSAAALARYDRGRRFDVRSRTLGVDMLNRTLLSGLLPADFLRGTGLRALAAITPLRRMMMREGVSPRLATPQLMRREASSVPAPL</sequence>
<name>A0A0P7X2Q3_9HYPH</name>
<evidence type="ECO:0000313" key="12">
    <source>
        <dbReference type="Proteomes" id="UP000182800"/>
    </source>
</evidence>
<dbReference type="EMBL" id="LJSX01000045">
    <property type="protein sequence ID" value="KPQ08664.1"/>
    <property type="molecule type" value="Genomic_DNA"/>
</dbReference>
<evidence type="ECO:0000256" key="5">
    <source>
        <dbReference type="ARBA" id="ARBA00022827"/>
    </source>
</evidence>
<keyword evidence="12" id="KW-1185">Reference proteome</keyword>
<dbReference type="EMBL" id="FMBM01000002">
    <property type="protein sequence ID" value="SCC81692.1"/>
    <property type="molecule type" value="Genomic_DNA"/>
</dbReference>
<keyword evidence="5" id="KW-0274">FAD</keyword>
<dbReference type="GO" id="GO:0016705">
    <property type="term" value="F:oxidoreductase activity, acting on paired donors, with incorporation or reduction of molecular oxygen"/>
    <property type="evidence" value="ECO:0007669"/>
    <property type="project" value="InterPro"/>
</dbReference>
<gene>
    <name evidence="9" type="primary">ubiH-2</name>
    <name evidence="10" type="ORF">GA0071312_2653</name>
    <name evidence="9" type="ORF">HLUCCO17_17460</name>
</gene>
<feature type="domain" description="FAD-binding" evidence="8">
    <location>
        <begin position="25"/>
        <end position="336"/>
    </location>
</feature>
<reference evidence="10 12" key="2">
    <citation type="submission" date="2016-08" db="EMBL/GenBank/DDBJ databases">
        <authorList>
            <person name="Varghese N."/>
            <person name="Submissions Spin"/>
        </authorList>
    </citation>
    <scope>NUCLEOTIDE SEQUENCE [LARGE SCALE GENOMIC DNA]</scope>
    <source>
        <strain evidence="10 12">HL-109</strain>
    </source>
</reference>
<dbReference type="Gene3D" id="3.50.50.60">
    <property type="entry name" value="FAD/NAD(P)-binding domain"/>
    <property type="match status" value="2"/>
</dbReference>
<comment type="cofactor">
    <cofactor evidence="1">
        <name>FAD</name>
        <dbReference type="ChEBI" id="CHEBI:57692"/>
    </cofactor>
</comment>
<dbReference type="UniPathway" id="UPA00232"/>
<evidence type="ECO:0000256" key="4">
    <source>
        <dbReference type="ARBA" id="ARBA00022630"/>
    </source>
</evidence>
<dbReference type="STRING" id="1653334.GA0071312_2653"/>
<comment type="similarity">
    <text evidence="3">Belongs to the UbiH/COQ6 family.</text>
</comment>
<organism evidence="9 11">
    <name type="scientific">Saliniramus fredricksonii</name>
    <dbReference type="NCBI Taxonomy" id="1653334"/>
    <lineage>
        <taxon>Bacteria</taxon>
        <taxon>Pseudomonadati</taxon>
        <taxon>Pseudomonadota</taxon>
        <taxon>Alphaproteobacteria</taxon>
        <taxon>Hyphomicrobiales</taxon>
        <taxon>Salinarimonadaceae</taxon>
        <taxon>Saliniramus</taxon>
    </lineage>
</organism>
<dbReference type="NCBIfam" id="NF005691">
    <property type="entry name" value="PRK07494.1"/>
    <property type="match status" value="1"/>
</dbReference>
<evidence type="ECO:0000256" key="1">
    <source>
        <dbReference type="ARBA" id="ARBA00001974"/>
    </source>
</evidence>
<keyword evidence="6 9" id="KW-0560">Oxidoreductase</keyword>
<reference evidence="9 11" key="1">
    <citation type="submission" date="2015-09" db="EMBL/GenBank/DDBJ databases">
        <title>Identification and resolution of microdiversity through metagenomic sequencing of parallel consortia.</title>
        <authorList>
            <person name="Nelson W.C."/>
            <person name="Romine M.F."/>
            <person name="Lindemann S.R."/>
        </authorList>
    </citation>
    <scope>NUCLEOTIDE SEQUENCE [LARGE SCALE GENOMIC DNA]</scope>
    <source>
        <strain evidence="9">HL-109</strain>
    </source>
</reference>
<dbReference type="PANTHER" id="PTHR43876:SF7">
    <property type="entry name" value="UBIQUINONE BIOSYNTHESIS MONOOXYGENASE COQ6, MITOCHONDRIAL"/>
    <property type="match status" value="1"/>
</dbReference>
<evidence type="ECO:0000256" key="7">
    <source>
        <dbReference type="ARBA" id="ARBA00023033"/>
    </source>
</evidence>
<protein>
    <submittedName>
        <fullName evidence="9">2-octaprenyl-6-methoxyphenol hydroxylase</fullName>
        <ecNumber evidence="9">1.14.13.-</ecNumber>
    </submittedName>
</protein>
<dbReference type="InterPro" id="IPR036188">
    <property type="entry name" value="FAD/NAD-bd_sf"/>
</dbReference>
<dbReference type="GO" id="GO:0004497">
    <property type="term" value="F:monooxygenase activity"/>
    <property type="evidence" value="ECO:0007669"/>
    <property type="project" value="UniProtKB-KW"/>
</dbReference>
<dbReference type="AlphaFoldDB" id="A0A0P7X2Q3"/>
<dbReference type="GO" id="GO:0006744">
    <property type="term" value="P:ubiquinone biosynthetic process"/>
    <property type="evidence" value="ECO:0007669"/>
    <property type="project" value="UniProtKB-UniPathway"/>
</dbReference>
<dbReference type="InterPro" id="IPR002938">
    <property type="entry name" value="FAD-bd"/>
</dbReference>
<dbReference type="EC" id="1.14.13.-" evidence="9"/>
<comment type="pathway">
    <text evidence="2">Cofactor biosynthesis; ubiquinone biosynthesis.</text>
</comment>